<dbReference type="InterPro" id="IPR037143">
    <property type="entry name" value="4-PPantetheinyl_Trfase_dom_sf"/>
</dbReference>
<evidence type="ECO:0000259" key="2">
    <source>
        <dbReference type="Pfam" id="PF01648"/>
    </source>
</evidence>
<dbReference type="EMBL" id="JBHTMY010000003">
    <property type="protein sequence ID" value="MFD1316232.1"/>
    <property type="molecule type" value="Genomic_DNA"/>
</dbReference>
<comment type="caution">
    <text evidence="3">The sequence shown here is derived from an EMBL/GenBank/DDBJ whole genome shotgun (WGS) entry which is preliminary data.</text>
</comment>
<gene>
    <name evidence="3" type="ORF">ACFQ39_11445</name>
</gene>
<name>A0ABW3Y301_9FLAO</name>
<evidence type="ECO:0000313" key="3">
    <source>
        <dbReference type="EMBL" id="MFD1316232.1"/>
    </source>
</evidence>
<dbReference type="Pfam" id="PF01648">
    <property type="entry name" value="ACPS"/>
    <property type="match status" value="1"/>
</dbReference>
<sequence length="192" mass="22069">MIGSDIVDLTELTQYTKDRRKRFLEKVFSLKEQYLIDSSDNPEQMIWRLWSMKESAYKIVSRSDNERILAPTKLKCDIFNHAVGAVCTDRYSFITTTKVAENCVYSIASNSSKNPIAEFLLPFKSNEQSIQSKVIYKKFIDLIGDIYQIPTHLISMKKNNIGAPILLYKNNPMQVDFSLSHHGKYGFIAIQA</sequence>
<reference evidence="4" key="1">
    <citation type="journal article" date="2019" name="Int. J. Syst. Evol. Microbiol.">
        <title>The Global Catalogue of Microorganisms (GCM) 10K type strain sequencing project: providing services to taxonomists for standard genome sequencing and annotation.</title>
        <authorList>
            <consortium name="The Broad Institute Genomics Platform"/>
            <consortium name="The Broad Institute Genome Sequencing Center for Infectious Disease"/>
            <person name="Wu L."/>
            <person name="Ma J."/>
        </authorList>
    </citation>
    <scope>NUCLEOTIDE SEQUENCE [LARGE SCALE GENOMIC DNA]</scope>
    <source>
        <strain evidence="4">CCUG 61485</strain>
    </source>
</reference>
<keyword evidence="4" id="KW-1185">Reference proteome</keyword>
<dbReference type="Gene3D" id="3.90.470.20">
    <property type="entry name" value="4'-phosphopantetheinyl transferase domain"/>
    <property type="match status" value="1"/>
</dbReference>
<dbReference type="Proteomes" id="UP001597201">
    <property type="component" value="Unassembled WGS sequence"/>
</dbReference>
<evidence type="ECO:0000256" key="1">
    <source>
        <dbReference type="ARBA" id="ARBA00022679"/>
    </source>
</evidence>
<keyword evidence="1 3" id="KW-0808">Transferase</keyword>
<evidence type="ECO:0000313" key="4">
    <source>
        <dbReference type="Proteomes" id="UP001597201"/>
    </source>
</evidence>
<dbReference type="SUPFAM" id="SSF56214">
    <property type="entry name" value="4'-phosphopantetheinyl transferase"/>
    <property type="match status" value="1"/>
</dbReference>
<proteinExistence type="predicted"/>
<protein>
    <submittedName>
        <fullName evidence="3">4'-phosphopantetheinyl transferase superfamily protein</fullName>
    </submittedName>
</protein>
<dbReference type="RefSeq" id="WP_377179041.1">
    <property type="nucleotide sequence ID" value="NZ_JBHTMY010000003.1"/>
</dbReference>
<accession>A0ABW3Y301</accession>
<organism evidence="3 4">
    <name type="scientific">Namhaeicola litoreus</name>
    <dbReference type="NCBI Taxonomy" id="1052145"/>
    <lineage>
        <taxon>Bacteria</taxon>
        <taxon>Pseudomonadati</taxon>
        <taxon>Bacteroidota</taxon>
        <taxon>Flavobacteriia</taxon>
        <taxon>Flavobacteriales</taxon>
        <taxon>Flavobacteriaceae</taxon>
        <taxon>Namhaeicola</taxon>
    </lineage>
</organism>
<dbReference type="GO" id="GO:0016740">
    <property type="term" value="F:transferase activity"/>
    <property type="evidence" value="ECO:0007669"/>
    <property type="project" value="UniProtKB-KW"/>
</dbReference>
<dbReference type="InterPro" id="IPR008278">
    <property type="entry name" value="4-PPantetheinyl_Trfase_dom"/>
</dbReference>
<feature type="domain" description="4'-phosphopantetheinyl transferase" evidence="2">
    <location>
        <begin position="2"/>
        <end position="85"/>
    </location>
</feature>